<dbReference type="Proteomes" id="UP000218811">
    <property type="component" value="Unassembled WGS sequence"/>
</dbReference>
<dbReference type="EMBL" id="KB468113">
    <property type="protein sequence ID" value="PCH41784.1"/>
    <property type="molecule type" value="Genomic_DNA"/>
</dbReference>
<sequence>MSAVPIDESMLELADAIQHRLSIQYSSTEYEYLKPSPSDVSADSHQILPHRSTDAPLSAAINPLQLTLIEKYVDVMPSSLKTLCNTARPINALPLEILAHIFSMLAGPLSSGLAPTPAFPPSLDTHPLPSDLLQASHVCRLWRAVALAFPALWATLDTAQPRFVAPRLARARAAPLRVVLRDRTSHARTVPTLDDPHLRALVAEEGARIEQLHIEPRFSYGPALLAAFRHPARVLRALTVRNANAPGECELPQMFAGCTPRLERLVVSGFTSWPGNTFANLRRVCLDDQVESSRPSLSSFLEFLALSPRLEELILVNAGPTDNASSVGLAFREGRALVSLPALRALELGEWPNTRNIGQLLSCLSLPATTTINIWAASLAQHQQLEALLPKDTTHLGPLRGLHKMTLMPRTAADTKEVLSVRDGALHLLGDICAASVLPVLFDRLDVRALRALAVAQGPRHAHGLSQRMWRALLPRAPRLASLATPSDSSAALIALYREDEDTGGDAREGPALCPALSALSVTDDRECTALLLILLAGRRAELGRPIARVRVDGPPDAMDGFVRQALRESVAVVEYKQGEPALEREQLAHWPSEAYCWAESRQRL</sequence>
<proteinExistence type="predicted"/>
<reference evidence="2 3" key="1">
    <citation type="journal article" date="2012" name="Science">
        <title>The Paleozoic origin of enzymatic lignin decomposition reconstructed from 31 fungal genomes.</title>
        <authorList>
            <person name="Floudas D."/>
            <person name="Binder M."/>
            <person name="Riley R."/>
            <person name="Barry K."/>
            <person name="Blanchette R.A."/>
            <person name="Henrissat B."/>
            <person name="Martinez A.T."/>
            <person name="Otillar R."/>
            <person name="Spatafora J.W."/>
            <person name="Yadav J.S."/>
            <person name="Aerts A."/>
            <person name="Benoit I."/>
            <person name="Boyd A."/>
            <person name="Carlson A."/>
            <person name="Copeland A."/>
            <person name="Coutinho P.M."/>
            <person name="de Vries R.P."/>
            <person name="Ferreira P."/>
            <person name="Findley K."/>
            <person name="Foster B."/>
            <person name="Gaskell J."/>
            <person name="Glotzer D."/>
            <person name="Gorecki P."/>
            <person name="Heitman J."/>
            <person name="Hesse C."/>
            <person name="Hori C."/>
            <person name="Igarashi K."/>
            <person name="Jurgens J.A."/>
            <person name="Kallen N."/>
            <person name="Kersten P."/>
            <person name="Kohler A."/>
            <person name="Kuees U."/>
            <person name="Kumar T.K.A."/>
            <person name="Kuo A."/>
            <person name="LaButti K."/>
            <person name="Larrondo L.F."/>
            <person name="Lindquist E."/>
            <person name="Ling A."/>
            <person name="Lombard V."/>
            <person name="Lucas S."/>
            <person name="Lundell T."/>
            <person name="Martin R."/>
            <person name="McLaughlin D.J."/>
            <person name="Morgenstern I."/>
            <person name="Morin E."/>
            <person name="Murat C."/>
            <person name="Nagy L.G."/>
            <person name="Nolan M."/>
            <person name="Ohm R.A."/>
            <person name="Patyshakuliyeva A."/>
            <person name="Rokas A."/>
            <person name="Ruiz-Duenas F.J."/>
            <person name="Sabat G."/>
            <person name="Salamov A."/>
            <person name="Samejima M."/>
            <person name="Schmutz J."/>
            <person name="Slot J.C."/>
            <person name="St John F."/>
            <person name="Stenlid J."/>
            <person name="Sun H."/>
            <person name="Sun S."/>
            <person name="Syed K."/>
            <person name="Tsang A."/>
            <person name="Wiebenga A."/>
            <person name="Young D."/>
            <person name="Pisabarro A."/>
            <person name="Eastwood D.C."/>
            <person name="Martin F."/>
            <person name="Cullen D."/>
            <person name="Grigoriev I.V."/>
            <person name="Hibbett D.S."/>
        </authorList>
    </citation>
    <scope>NUCLEOTIDE SEQUENCE [LARGE SCALE GENOMIC DNA]</scope>
    <source>
        <strain evidence="2 3">MD-104</strain>
    </source>
</reference>
<dbReference type="AlphaFoldDB" id="A0A2H3JYG7"/>
<evidence type="ECO:0000313" key="2">
    <source>
        <dbReference type="EMBL" id="PCH41784.1"/>
    </source>
</evidence>
<dbReference type="InterPro" id="IPR001810">
    <property type="entry name" value="F-box_dom"/>
</dbReference>
<gene>
    <name evidence="2" type="ORF">WOLCODRAFT_163373</name>
</gene>
<dbReference type="OMA" id="LFNDEMP"/>
<dbReference type="Gene3D" id="1.20.1280.50">
    <property type="match status" value="1"/>
</dbReference>
<name>A0A2H3JYG7_WOLCO</name>
<accession>A0A2H3JYG7</accession>
<keyword evidence="3" id="KW-1185">Reference proteome</keyword>
<protein>
    <recommendedName>
        <fullName evidence="1">F-box domain-containing protein</fullName>
    </recommendedName>
</protein>
<evidence type="ECO:0000313" key="3">
    <source>
        <dbReference type="Proteomes" id="UP000218811"/>
    </source>
</evidence>
<feature type="domain" description="F-box" evidence="1">
    <location>
        <begin position="90"/>
        <end position="157"/>
    </location>
</feature>
<evidence type="ECO:0000259" key="1">
    <source>
        <dbReference type="Pfam" id="PF12937"/>
    </source>
</evidence>
<organism evidence="2 3">
    <name type="scientific">Wolfiporia cocos (strain MD-104)</name>
    <name type="common">Brown rot fungus</name>
    <dbReference type="NCBI Taxonomy" id="742152"/>
    <lineage>
        <taxon>Eukaryota</taxon>
        <taxon>Fungi</taxon>
        <taxon>Dikarya</taxon>
        <taxon>Basidiomycota</taxon>
        <taxon>Agaricomycotina</taxon>
        <taxon>Agaricomycetes</taxon>
        <taxon>Polyporales</taxon>
        <taxon>Phaeolaceae</taxon>
        <taxon>Wolfiporia</taxon>
    </lineage>
</organism>
<dbReference type="Pfam" id="PF12937">
    <property type="entry name" value="F-box-like"/>
    <property type="match status" value="1"/>
</dbReference>
<dbReference type="OrthoDB" id="2754196at2759"/>